<keyword evidence="3" id="KW-1185">Reference proteome</keyword>
<evidence type="ECO:0000313" key="2">
    <source>
        <dbReference type="EMBL" id="KAG6950836.1"/>
    </source>
</evidence>
<organism evidence="2 3">
    <name type="scientific">Phytophthora aleatoria</name>
    <dbReference type="NCBI Taxonomy" id="2496075"/>
    <lineage>
        <taxon>Eukaryota</taxon>
        <taxon>Sar</taxon>
        <taxon>Stramenopiles</taxon>
        <taxon>Oomycota</taxon>
        <taxon>Peronosporomycetes</taxon>
        <taxon>Peronosporales</taxon>
        <taxon>Peronosporaceae</taxon>
        <taxon>Phytophthora</taxon>
    </lineage>
</organism>
<name>A0A8J5IGL8_9STRA</name>
<evidence type="ECO:0000313" key="3">
    <source>
        <dbReference type="Proteomes" id="UP000709295"/>
    </source>
</evidence>
<reference evidence="2" key="1">
    <citation type="submission" date="2021-01" db="EMBL/GenBank/DDBJ databases">
        <title>Phytophthora aleatoria, a newly-described species from Pinus radiata is distinct from Phytophthora cactorum isolates based on comparative genomics.</title>
        <authorList>
            <person name="Mcdougal R."/>
            <person name="Panda P."/>
            <person name="Williams N."/>
            <person name="Studholme D.J."/>
        </authorList>
    </citation>
    <scope>NUCLEOTIDE SEQUENCE</scope>
    <source>
        <strain evidence="2">NZFS 4037</strain>
    </source>
</reference>
<sequence length="207" mass="22302">TCNIQGASGSSHLAAPGAEPSSTARRRSPRFPSRRGVPGGVSASAPVVAKQCPPLSEPTSHLGLPPQYAPCPFRLLRPSLLLYLLTASLASWPSTLLTVVASRLYSRPSHTSHRVTSPTRSSLLRLLIVRTLSTAGRWIQSKIVALVCHQLYQLSAAFMSLAGQVDRHNIGARRGVIASTHSLPTTFVQHETFRAGLVHVHSILLRK</sequence>
<protein>
    <submittedName>
        <fullName evidence="2">Uncharacterized protein</fullName>
    </submittedName>
</protein>
<dbReference type="AlphaFoldDB" id="A0A8J5IGL8"/>
<feature type="region of interest" description="Disordered" evidence="1">
    <location>
        <begin position="1"/>
        <end position="44"/>
    </location>
</feature>
<feature type="compositionally biased region" description="Basic residues" evidence="1">
    <location>
        <begin position="24"/>
        <end position="33"/>
    </location>
</feature>
<gene>
    <name evidence="2" type="ORF">JG688_00013986</name>
</gene>
<feature type="compositionally biased region" description="Polar residues" evidence="1">
    <location>
        <begin position="1"/>
        <end position="11"/>
    </location>
</feature>
<dbReference type="EMBL" id="JAENGY010001259">
    <property type="protein sequence ID" value="KAG6950836.1"/>
    <property type="molecule type" value="Genomic_DNA"/>
</dbReference>
<dbReference type="Proteomes" id="UP000709295">
    <property type="component" value="Unassembled WGS sequence"/>
</dbReference>
<comment type="caution">
    <text evidence="2">The sequence shown here is derived from an EMBL/GenBank/DDBJ whole genome shotgun (WGS) entry which is preliminary data.</text>
</comment>
<feature type="non-terminal residue" evidence="2">
    <location>
        <position position="1"/>
    </location>
</feature>
<proteinExistence type="predicted"/>
<accession>A0A8J5IGL8</accession>
<evidence type="ECO:0000256" key="1">
    <source>
        <dbReference type="SAM" id="MobiDB-lite"/>
    </source>
</evidence>